<comment type="similarity">
    <text evidence="4">Belongs to the sulfotransferase 1 family. NDST subfamily.</text>
</comment>
<evidence type="ECO:0000256" key="16">
    <source>
        <dbReference type="PIRSR" id="PIRSR637359-1"/>
    </source>
</evidence>
<feature type="disulfide bond" evidence="18">
    <location>
        <begin position="776"/>
        <end position="786"/>
    </location>
</feature>
<dbReference type="InterPro" id="IPR021930">
    <property type="entry name" value="Heparan_SO4_deacetylase_dom"/>
</dbReference>
<dbReference type="Pfam" id="PF00685">
    <property type="entry name" value="Sulfotransfer_1"/>
    <property type="match status" value="1"/>
</dbReference>
<reference evidence="22 23" key="1">
    <citation type="journal article" date="2017" name="PLoS Biol.">
        <title>The sea cucumber genome provides insights into morphological evolution and visceral regeneration.</title>
        <authorList>
            <person name="Zhang X."/>
            <person name="Sun L."/>
            <person name="Yuan J."/>
            <person name="Sun Y."/>
            <person name="Gao Y."/>
            <person name="Zhang L."/>
            <person name="Li S."/>
            <person name="Dai H."/>
            <person name="Hamel J.F."/>
            <person name="Liu C."/>
            <person name="Yu Y."/>
            <person name="Liu S."/>
            <person name="Lin W."/>
            <person name="Guo K."/>
            <person name="Jin S."/>
            <person name="Xu P."/>
            <person name="Storey K.B."/>
            <person name="Huan P."/>
            <person name="Zhang T."/>
            <person name="Zhou Y."/>
            <person name="Zhang J."/>
            <person name="Lin C."/>
            <person name="Li X."/>
            <person name="Xing L."/>
            <person name="Huo D."/>
            <person name="Sun M."/>
            <person name="Wang L."/>
            <person name="Mercier A."/>
            <person name="Li F."/>
            <person name="Yang H."/>
            <person name="Xiang J."/>
        </authorList>
    </citation>
    <scope>NUCLEOTIDE SEQUENCE [LARGE SCALE GENOMIC DNA]</scope>
    <source>
        <strain evidence="22">Shaxun</strain>
        <tissue evidence="22">Muscle</tissue>
    </source>
</reference>
<accession>A0A2G8KXX9</accession>
<keyword evidence="12" id="KW-0472">Membrane</keyword>
<dbReference type="Pfam" id="PF12062">
    <property type="entry name" value="HSNSD-CE"/>
    <property type="match status" value="1"/>
</dbReference>
<dbReference type="SUPFAM" id="SSF52540">
    <property type="entry name" value="P-loop containing nucleoside triphosphate hydrolases"/>
    <property type="match status" value="1"/>
</dbReference>
<dbReference type="OrthoDB" id="8958249at2759"/>
<dbReference type="Proteomes" id="UP000230750">
    <property type="component" value="Unassembled WGS sequence"/>
</dbReference>
<keyword evidence="10" id="KW-1133">Transmembrane helix</keyword>
<comment type="caution">
    <text evidence="22">The sequence shown here is derived from an EMBL/GenBank/DDBJ whole genome shotgun (WGS) entry which is preliminary data.</text>
</comment>
<evidence type="ECO:0000256" key="11">
    <source>
        <dbReference type="ARBA" id="ARBA00023034"/>
    </source>
</evidence>
<name>A0A2G8KXX9_STIJA</name>
<evidence type="ECO:0000259" key="19">
    <source>
        <dbReference type="Pfam" id="PF00685"/>
    </source>
</evidence>
<keyword evidence="13 18" id="KW-1015">Disulfide bond</keyword>
<gene>
    <name evidence="22" type="ORF">BSL78_10274</name>
</gene>
<feature type="domain" description="Sulfotransferase" evidence="19">
    <location>
        <begin position="564"/>
        <end position="812"/>
    </location>
</feature>
<feature type="domain" description="Heparan sulphate-N-deacetylase deacetylase" evidence="20">
    <location>
        <begin position="282"/>
        <end position="485"/>
    </location>
</feature>
<dbReference type="InterPro" id="IPR000863">
    <property type="entry name" value="Sulfotransferase_dom"/>
</dbReference>
<dbReference type="EMBL" id="MRZV01000312">
    <property type="protein sequence ID" value="PIK52841.1"/>
    <property type="molecule type" value="Genomic_DNA"/>
</dbReference>
<keyword evidence="9" id="KW-0735">Signal-anchor</keyword>
<dbReference type="STRING" id="307972.A0A2G8KXX9"/>
<evidence type="ECO:0000256" key="13">
    <source>
        <dbReference type="ARBA" id="ARBA00023157"/>
    </source>
</evidence>
<evidence type="ECO:0000256" key="6">
    <source>
        <dbReference type="ARBA" id="ARBA00022679"/>
    </source>
</evidence>
<evidence type="ECO:0000256" key="10">
    <source>
        <dbReference type="ARBA" id="ARBA00022989"/>
    </source>
</evidence>
<dbReference type="AlphaFoldDB" id="A0A2G8KXX9"/>
<dbReference type="EC" id="2.8.2.8" evidence="5"/>
<keyword evidence="6 22" id="KW-0808">Transferase</keyword>
<dbReference type="Gene3D" id="3.40.50.300">
    <property type="entry name" value="P-loop containing nucleotide triphosphate hydrolases"/>
    <property type="match status" value="1"/>
</dbReference>
<keyword evidence="23" id="KW-1185">Reference proteome</keyword>
<dbReference type="GO" id="GO:0030210">
    <property type="term" value="P:heparin proteoglycan biosynthetic process"/>
    <property type="evidence" value="ECO:0007669"/>
    <property type="project" value="UniProtKB-UniPathway"/>
</dbReference>
<evidence type="ECO:0000256" key="2">
    <source>
        <dbReference type="ARBA" id="ARBA00004841"/>
    </source>
</evidence>
<feature type="active site" description="For sulfotransferase activity" evidence="16">
    <location>
        <position position="573"/>
    </location>
</feature>
<dbReference type="GO" id="GO:0016787">
    <property type="term" value="F:hydrolase activity"/>
    <property type="evidence" value="ECO:0007669"/>
    <property type="project" value="UniProtKB-KW"/>
</dbReference>
<evidence type="ECO:0000256" key="15">
    <source>
        <dbReference type="ARBA" id="ARBA00023268"/>
    </source>
</evidence>
<feature type="binding site" evidence="17">
    <location>
        <begin position="791"/>
        <end position="795"/>
    </location>
    <ligand>
        <name>3'-phosphoadenylyl sulfate</name>
        <dbReference type="ChEBI" id="CHEBI:58339"/>
    </ligand>
</feature>
<dbReference type="GO" id="GO:0019213">
    <property type="term" value="F:deacetylase activity"/>
    <property type="evidence" value="ECO:0007669"/>
    <property type="project" value="TreeGrafter"/>
</dbReference>
<evidence type="ECO:0000256" key="7">
    <source>
        <dbReference type="ARBA" id="ARBA00022692"/>
    </source>
</evidence>
<feature type="binding site" evidence="17">
    <location>
        <position position="671"/>
    </location>
    <ligand>
        <name>3'-phosphoadenylyl sulfate</name>
        <dbReference type="ChEBI" id="CHEBI:58339"/>
    </ligand>
</feature>
<keyword evidence="14" id="KW-0325">Glycoprotein</keyword>
<evidence type="ECO:0000256" key="3">
    <source>
        <dbReference type="ARBA" id="ARBA00005093"/>
    </source>
</evidence>
<evidence type="ECO:0000256" key="1">
    <source>
        <dbReference type="ARBA" id="ARBA00004323"/>
    </source>
</evidence>
<evidence type="ECO:0000259" key="21">
    <source>
        <dbReference type="Pfam" id="PF25119"/>
    </source>
</evidence>
<dbReference type="GO" id="GO:0000139">
    <property type="term" value="C:Golgi membrane"/>
    <property type="evidence" value="ECO:0007669"/>
    <property type="project" value="UniProtKB-SubCell"/>
</dbReference>
<dbReference type="UniPathway" id="UPA00862"/>
<sequence length="842" mass="97179">MQQISSPTEGEKSPSHDSVVIKAHTSAKETTFSQNRYTHQTSQDQGEVYLIAEESAALVIVHGDEKQKDFGNQILVALDANRFKVKAVKFETQELPFLVKGGEGLYSIIIFQNLLTYINLREVDRSLIDGYCQRYKVGIVAFTGPSLDNEYSMKVGNFPLVMDKKMTLKDLSLNSESPVFHITKTKRTLSGILPGEDWTVFRSNHSTYQSIALAKTRTQDMLNLVPDSKPILHTTVIHDLGHYDGIQRVLFGSDFTLWLHYILFLDSVRFLSGGRLSVDLKRYILVDVDDIFVGSAGIRMKRIDVEAMLVEQDILAKLVPGFRFNLGFSGKFFQRGTDEENLGDERLLKHADKFWWFPHMWNHMQPHKYNSSSKMIQDMKKNKQFAQDNWIPVHKGYAVAPHHSGVYPVQEELYSSWKSVWQIEATSTEEYPHLRPSRNRRGFIHKGIMVIPRQTCGLFTHTNFFREYPGGRSRLDKSINGGELFRTVINTPFYLMMQKKAKKSNRFMCSGLDKYPTCNSTPVETAKKYFEIFPKEKDPLWRNPCEDSRHLEIWSSKKSCSKLPQLVVVGPQKTGTTALYSFLSLHPYIRSNLPSEKTFEELQFFSGPNYNNGLDWYMKYFPGGKNNSDQYRFEKSATYFDSPYAATRVHALLPTAKIIAILTNPANRSYSWYQHMKVHEDKAALNHSFYEVITAGSDSGRSVKSLQKRCLEPGKYATHLYRWLKYFPKQILIIDGNQLRDDPVSVMSKVQRFIGIQPRLDYKHFLRYDSRKGFFCIIKRKGKSECLGKSKGRIYPPMEPRAVEYLNLYYRQHNLQLHSLLENYGLTVPDWLVKDLARPPQG</sequence>
<proteinExistence type="inferred from homology"/>
<evidence type="ECO:0000256" key="18">
    <source>
        <dbReference type="PIRSR" id="PIRSR637359-3"/>
    </source>
</evidence>
<feature type="domain" description="Heparan sulfate-N-deacetylase N-terminal" evidence="21">
    <location>
        <begin position="58"/>
        <end position="271"/>
    </location>
</feature>
<evidence type="ECO:0000313" key="22">
    <source>
        <dbReference type="EMBL" id="PIK52841.1"/>
    </source>
</evidence>
<keyword evidence="8" id="KW-0378">Hydrolase</keyword>
<dbReference type="InterPro" id="IPR037359">
    <property type="entry name" value="NST/OST"/>
</dbReference>
<evidence type="ECO:0000256" key="5">
    <source>
        <dbReference type="ARBA" id="ARBA00012979"/>
    </source>
</evidence>
<evidence type="ECO:0000256" key="14">
    <source>
        <dbReference type="ARBA" id="ARBA00023180"/>
    </source>
</evidence>
<dbReference type="Pfam" id="PF25119">
    <property type="entry name" value="HSNSD_N"/>
    <property type="match status" value="1"/>
</dbReference>
<dbReference type="InterPro" id="IPR027417">
    <property type="entry name" value="P-loop_NTPase"/>
</dbReference>
<dbReference type="InterPro" id="IPR056793">
    <property type="entry name" value="HSNSD_N"/>
</dbReference>
<protein>
    <recommendedName>
        <fullName evidence="5">[heparan sulfate]-glucosamine N-sulfotransferase</fullName>
        <ecNumber evidence="5">2.8.2.8</ecNumber>
    </recommendedName>
</protein>
<comment type="pathway">
    <text evidence="2">Glycan metabolism; heparin biosynthesis.</text>
</comment>
<comment type="subcellular location">
    <subcellularLocation>
        <location evidence="1">Golgi apparatus membrane</location>
        <topology evidence="1">Single-pass type II membrane protein</topology>
    </subcellularLocation>
</comment>
<dbReference type="UniPathway" id="UPA00756"/>
<evidence type="ECO:0000256" key="9">
    <source>
        <dbReference type="ARBA" id="ARBA00022968"/>
    </source>
</evidence>
<evidence type="ECO:0000256" key="4">
    <source>
        <dbReference type="ARBA" id="ARBA00010420"/>
    </source>
</evidence>
<dbReference type="PANTHER" id="PTHR10605">
    <property type="entry name" value="HEPARAN SULFATE SULFOTRANSFERASE"/>
    <property type="match status" value="1"/>
</dbReference>
<dbReference type="GO" id="GO:0015012">
    <property type="term" value="P:heparan sulfate proteoglycan biosynthetic process"/>
    <property type="evidence" value="ECO:0007669"/>
    <property type="project" value="UniProtKB-UniPathway"/>
</dbReference>
<evidence type="ECO:0000313" key="23">
    <source>
        <dbReference type="Proteomes" id="UP000230750"/>
    </source>
</evidence>
<dbReference type="PANTHER" id="PTHR10605:SF56">
    <property type="entry name" value="BIFUNCTIONAL HEPARAN SULFATE N-DEACETYLASE_N-SULFOTRANSFERASE"/>
    <property type="match status" value="1"/>
</dbReference>
<evidence type="ECO:0000256" key="17">
    <source>
        <dbReference type="PIRSR" id="PIRSR637359-2"/>
    </source>
</evidence>
<comment type="pathway">
    <text evidence="3">Glycan metabolism; heparan sulfate biosynthesis.</text>
</comment>
<keyword evidence="15" id="KW-0511">Multifunctional enzyme</keyword>
<dbReference type="GO" id="GO:0015016">
    <property type="term" value="F:heparan sulfate N-sulfotransferase activity"/>
    <property type="evidence" value="ECO:0007669"/>
    <property type="project" value="UniProtKB-EC"/>
</dbReference>
<evidence type="ECO:0000256" key="12">
    <source>
        <dbReference type="ARBA" id="ARBA00023136"/>
    </source>
</evidence>
<evidence type="ECO:0000256" key="8">
    <source>
        <dbReference type="ARBA" id="ARBA00022801"/>
    </source>
</evidence>
<keyword evidence="11" id="KW-0333">Golgi apparatus</keyword>
<evidence type="ECO:0000259" key="20">
    <source>
        <dbReference type="Pfam" id="PF12062"/>
    </source>
</evidence>
<organism evidence="22 23">
    <name type="scientific">Stichopus japonicus</name>
    <name type="common">Sea cucumber</name>
    <dbReference type="NCBI Taxonomy" id="307972"/>
    <lineage>
        <taxon>Eukaryota</taxon>
        <taxon>Metazoa</taxon>
        <taxon>Echinodermata</taxon>
        <taxon>Eleutherozoa</taxon>
        <taxon>Echinozoa</taxon>
        <taxon>Holothuroidea</taxon>
        <taxon>Aspidochirotacea</taxon>
        <taxon>Aspidochirotida</taxon>
        <taxon>Stichopodidae</taxon>
        <taxon>Apostichopus</taxon>
    </lineage>
</organism>
<keyword evidence="7" id="KW-0812">Transmembrane</keyword>